<dbReference type="Proteomes" id="UP000261580">
    <property type="component" value="Unassembled WGS sequence"/>
</dbReference>
<dbReference type="SUPFAM" id="SSF48726">
    <property type="entry name" value="Immunoglobulin"/>
    <property type="match status" value="2"/>
</dbReference>
<dbReference type="OMA" id="ITLRCED"/>
<dbReference type="InterPro" id="IPR013106">
    <property type="entry name" value="Ig_V-set"/>
</dbReference>
<evidence type="ECO:0000256" key="2">
    <source>
        <dbReference type="ARBA" id="ARBA00023136"/>
    </source>
</evidence>
<dbReference type="GO" id="GO:0005102">
    <property type="term" value="F:signaling receptor binding"/>
    <property type="evidence" value="ECO:0007669"/>
    <property type="project" value="TreeGrafter"/>
</dbReference>
<dbReference type="STRING" id="32507.ENSNBRP00000030415"/>
<dbReference type="PANTHER" id="PTHR24100:SF151">
    <property type="entry name" value="ICOS LIGAND"/>
    <property type="match status" value="1"/>
</dbReference>
<dbReference type="GeneTree" id="ENSGT01130000278876"/>
<dbReference type="Pfam" id="PF07686">
    <property type="entry name" value="V-set"/>
    <property type="match status" value="2"/>
</dbReference>
<dbReference type="InterPro" id="IPR007110">
    <property type="entry name" value="Ig-like_dom"/>
</dbReference>
<keyword evidence="2" id="KW-0472">Membrane</keyword>
<dbReference type="InterPro" id="IPR036179">
    <property type="entry name" value="Ig-like_dom_sf"/>
</dbReference>
<feature type="domain" description="Ig-like" evidence="4">
    <location>
        <begin position="155"/>
        <end position="249"/>
    </location>
</feature>
<keyword evidence="3" id="KW-0393">Immunoglobulin domain</keyword>
<dbReference type="GO" id="GO:0001817">
    <property type="term" value="P:regulation of cytokine production"/>
    <property type="evidence" value="ECO:0007669"/>
    <property type="project" value="TreeGrafter"/>
</dbReference>
<dbReference type="Gene3D" id="2.60.40.10">
    <property type="entry name" value="Immunoglobulins"/>
    <property type="match status" value="2"/>
</dbReference>
<dbReference type="PROSITE" id="PS50835">
    <property type="entry name" value="IG_LIKE"/>
    <property type="match status" value="2"/>
</dbReference>
<keyword evidence="6" id="KW-1185">Reference proteome</keyword>
<protein>
    <recommendedName>
        <fullName evidence="4">Ig-like domain-containing protein</fullName>
    </recommendedName>
</protein>
<evidence type="ECO:0000256" key="1">
    <source>
        <dbReference type="ARBA" id="ARBA00004370"/>
    </source>
</evidence>
<feature type="domain" description="Ig-like" evidence="4">
    <location>
        <begin position="17"/>
        <end position="131"/>
    </location>
</feature>
<evidence type="ECO:0000256" key="3">
    <source>
        <dbReference type="ARBA" id="ARBA00023319"/>
    </source>
</evidence>
<evidence type="ECO:0000313" key="6">
    <source>
        <dbReference type="Proteomes" id="UP000261580"/>
    </source>
</evidence>
<dbReference type="SMART" id="SM00409">
    <property type="entry name" value="IG"/>
    <property type="match status" value="2"/>
</dbReference>
<dbReference type="InterPro" id="IPR013783">
    <property type="entry name" value="Ig-like_fold"/>
</dbReference>
<dbReference type="PANTHER" id="PTHR24100">
    <property type="entry name" value="BUTYROPHILIN"/>
    <property type="match status" value="1"/>
</dbReference>
<name>A0A3Q4I1W1_NEOBR</name>
<dbReference type="InterPro" id="IPR050504">
    <property type="entry name" value="IgSF_BTN/MOG"/>
</dbReference>
<dbReference type="InterPro" id="IPR003599">
    <property type="entry name" value="Ig_sub"/>
</dbReference>
<evidence type="ECO:0000313" key="5">
    <source>
        <dbReference type="Ensembl" id="ENSNBRP00000030415.1"/>
    </source>
</evidence>
<evidence type="ECO:0000259" key="4">
    <source>
        <dbReference type="PROSITE" id="PS50835"/>
    </source>
</evidence>
<sequence length="276" mass="31042">MLLTQKCPKTLILFLSPSLDLFHKKTGEPQILSGQNVILPCQALRDKGSLRAVAWTKPDLQNKNVYLYRDGRFDPADQNPSFKNRVDLWDSQMKDGDVSLILKDVTINDAGTYECSVTQKKDLSPYTTTITVDLRVINSKGELCEFSVSVIKVESDVTLSCRAANNNKPIIVVKWSRRDLNGHYVLMYRDQQFVPDEQHPSFENRVDLQDRQMKNGDVSLILKDVTTADNGTYECHVVQGVKQPLKLISIIDLRVDPPGENQAGVATNLSQVHVVT</sequence>
<comment type="subcellular location">
    <subcellularLocation>
        <location evidence="1">Membrane</location>
    </subcellularLocation>
</comment>
<dbReference type="AlphaFoldDB" id="A0A3Q4I1W1"/>
<reference evidence="5" key="1">
    <citation type="submission" date="2025-08" db="UniProtKB">
        <authorList>
            <consortium name="Ensembl"/>
        </authorList>
    </citation>
    <scope>IDENTIFICATION</scope>
</reference>
<dbReference type="GO" id="GO:0050852">
    <property type="term" value="P:T cell receptor signaling pathway"/>
    <property type="evidence" value="ECO:0007669"/>
    <property type="project" value="TreeGrafter"/>
</dbReference>
<dbReference type="Bgee" id="ENSNBRG00000023133">
    <property type="expression patterns" value="Expressed in mesonephros and 8 other cell types or tissues"/>
</dbReference>
<accession>A0A3Q4I1W1</accession>
<organism evidence="5 6">
    <name type="scientific">Neolamprologus brichardi</name>
    <name type="common">Fairy cichlid</name>
    <name type="synonym">Lamprologus brichardi</name>
    <dbReference type="NCBI Taxonomy" id="32507"/>
    <lineage>
        <taxon>Eukaryota</taxon>
        <taxon>Metazoa</taxon>
        <taxon>Chordata</taxon>
        <taxon>Craniata</taxon>
        <taxon>Vertebrata</taxon>
        <taxon>Euteleostomi</taxon>
        <taxon>Actinopterygii</taxon>
        <taxon>Neopterygii</taxon>
        <taxon>Teleostei</taxon>
        <taxon>Neoteleostei</taxon>
        <taxon>Acanthomorphata</taxon>
        <taxon>Ovalentaria</taxon>
        <taxon>Cichlomorphae</taxon>
        <taxon>Cichliformes</taxon>
        <taxon>Cichlidae</taxon>
        <taxon>African cichlids</taxon>
        <taxon>Pseudocrenilabrinae</taxon>
        <taxon>Lamprologini</taxon>
        <taxon>Neolamprologus</taxon>
    </lineage>
</organism>
<dbReference type="GO" id="GO:0009897">
    <property type="term" value="C:external side of plasma membrane"/>
    <property type="evidence" value="ECO:0007669"/>
    <property type="project" value="TreeGrafter"/>
</dbReference>
<dbReference type="InterPro" id="IPR003598">
    <property type="entry name" value="Ig_sub2"/>
</dbReference>
<proteinExistence type="predicted"/>
<dbReference type="SMART" id="SM00408">
    <property type="entry name" value="IGc2"/>
    <property type="match status" value="2"/>
</dbReference>
<dbReference type="SMART" id="SM00406">
    <property type="entry name" value="IGv"/>
    <property type="match status" value="2"/>
</dbReference>
<dbReference type="Ensembl" id="ENSNBRT00000031193.1">
    <property type="protein sequence ID" value="ENSNBRP00000030415.1"/>
    <property type="gene ID" value="ENSNBRG00000023133.1"/>
</dbReference>
<reference evidence="5" key="2">
    <citation type="submission" date="2025-09" db="UniProtKB">
        <authorList>
            <consortium name="Ensembl"/>
        </authorList>
    </citation>
    <scope>IDENTIFICATION</scope>
</reference>